<dbReference type="InterPro" id="IPR036397">
    <property type="entry name" value="RNaseH_sf"/>
</dbReference>
<name>A0ABQ9II39_9NEOP</name>
<organism evidence="2 3">
    <name type="scientific">Dryococelus australis</name>
    <dbReference type="NCBI Taxonomy" id="614101"/>
    <lineage>
        <taxon>Eukaryota</taxon>
        <taxon>Metazoa</taxon>
        <taxon>Ecdysozoa</taxon>
        <taxon>Arthropoda</taxon>
        <taxon>Hexapoda</taxon>
        <taxon>Insecta</taxon>
        <taxon>Pterygota</taxon>
        <taxon>Neoptera</taxon>
        <taxon>Polyneoptera</taxon>
        <taxon>Phasmatodea</taxon>
        <taxon>Verophasmatodea</taxon>
        <taxon>Anareolatae</taxon>
        <taxon>Phasmatidae</taxon>
        <taxon>Eurycanthinae</taxon>
        <taxon>Dryococelus</taxon>
    </lineage>
</organism>
<comment type="caution">
    <text evidence="2">The sequence shown here is derived from an EMBL/GenBank/DDBJ whole genome shotgun (WGS) entry which is preliminary data.</text>
</comment>
<evidence type="ECO:0000313" key="3">
    <source>
        <dbReference type="Proteomes" id="UP001159363"/>
    </source>
</evidence>
<evidence type="ECO:0000259" key="1">
    <source>
        <dbReference type="Pfam" id="PF18701"/>
    </source>
</evidence>
<keyword evidence="3" id="KW-1185">Reference proteome</keyword>
<proteinExistence type="predicted"/>
<dbReference type="Proteomes" id="UP001159363">
    <property type="component" value="Chromosome 1"/>
</dbReference>
<protein>
    <recommendedName>
        <fullName evidence="1">DUF5641 domain-containing protein</fullName>
    </recommendedName>
</protein>
<gene>
    <name evidence="2" type="ORF">PR048_001702</name>
</gene>
<accession>A0ABQ9II39</accession>
<dbReference type="EMBL" id="JARBHB010000001">
    <property type="protein sequence ID" value="KAJ8896358.1"/>
    <property type="molecule type" value="Genomic_DNA"/>
</dbReference>
<sequence>MYSDNFTGGNRVLTLFLSEHHQQQIITKLAEQGTEWHFIPLCASHFHGLWEAGVRSMKHHLRRVGQNVKLDSIVLVKEDNVPPLCWKIVRVKLYPRTDKLVLVVTLQTARGEFKRTIFQLYPRQEEMFVLRNRGEKCPCLKMRNVMARYCLCSSSSGLSVQGRVQDRAGMQGSSKSRLYYKQTCVLL</sequence>
<reference evidence="2 3" key="1">
    <citation type="submission" date="2023-02" db="EMBL/GenBank/DDBJ databases">
        <title>LHISI_Scaffold_Assembly.</title>
        <authorList>
            <person name="Stuart O.P."/>
            <person name="Cleave R."/>
            <person name="Magrath M.J.L."/>
            <person name="Mikheyev A.S."/>
        </authorList>
    </citation>
    <scope>NUCLEOTIDE SEQUENCE [LARGE SCALE GENOMIC DNA]</scope>
    <source>
        <strain evidence="2">Daus_M_001</strain>
        <tissue evidence="2">Leg muscle</tissue>
    </source>
</reference>
<evidence type="ECO:0000313" key="2">
    <source>
        <dbReference type="EMBL" id="KAJ8896358.1"/>
    </source>
</evidence>
<dbReference type="Gene3D" id="3.30.420.10">
    <property type="entry name" value="Ribonuclease H-like superfamily/Ribonuclease H"/>
    <property type="match status" value="1"/>
</dbReference>
<feature type="domain" description="DUF5641" evidence="1">
    <location>
        <begin position="36"/>
        <end position="121"/>
    </location>
</feature>
<dbReference type="Pfam" id="PF18701">
    <property type="entry name" value="DUF5641"/>
    <property type="match status" value="1"/>
</dbReference>
<dbReference type="InterPro" id="IPR040676">
    <property type="entry name" value="DUF5641"/>
</dbReference>